<comment type="caution">
    <text evidence="1">The sequence shown here is derived from an EMBL/GenBank/DDBJ whole genome shotgun (WGS) entry which is preliminary data.</text>
</comment>
<dbReference type="InterPro" id="IPR038142">
    <property type="entry name" value="Cytochrome_P460_sp"/>
</dbReference>
<accession>A0A5C6V9D4</accession>
<organism evidence="1 2">
    <name type="scientific">Paraburkholderia azotifigens</name>
    <dbReference type="NCBI Taxonomy" id="2057004"/>
    <lineage>
        <taxon>Bacteria</taxon>
        <taxon>Pseudomonadati</taxon>
        <taxon>Pseudomonadota</taxon>
        <taxon>Betaproteobacteria</taxon>
        <taxon>Burkholderiales</taxon>
        <taxon>Burkholderiaceae</taxon>
        <taxon>Paraburkholderia</taxon>
    </lineage>
</organism>
<evidence type="ECO:0000313" key="1">
    <source>
        <dbReference type="EMBL" id="TXC81091.1"/>
    </source>
</evidence>
<proteinExistence type="predicted"/>
<dbReference type="Gene3D" id="3.50.70.20">
    <property type="entry name" value="Cytochrome P460"/>
    <property type="match status" value="1"/>
</dbReference>
<dbReference type="RefSeq" id="WP_147238428.1">
    <property type="nucleotide sequence ID" value="NZ_VOQS01000005.1"/>
</dbReference>
<protein>
    <submittedName>
        <fullName evidence="1">Uncharacterized protein</fullName>
    </submittedName>
</protein>
<sequence length="172" mass="19069">MYDPAEMMEIFAICVALAGIAYLRQILLTSTKRTSVRGATLEYSIYGDLILPTNFHEWVHLRLTDEPVRNLVGHCVEMGYSDAYVDPVAYKHFLCNNTLPEGIIAFKTTGDSHPIMSSGLADRSCRLCSDSSAMESANVAVKDSLQFGENPGWGFFRLNQTELVDSPPKLSI</sequence>
<name>A0A5C6V9D4_9BURK</name>
<dbReference type="EMBL" id="VOQS01000005">
    <property type="protein sequence ID" value="TXC81091.1"/>
    <property type="molecule type" value="Genomic_DNA"/>
</dbReference>
<reference evidence="1 2" key="1">
    <citation type="journal article" date="2018" name="Int. J. Syst. Evol. Microbiol.">
        <title>Paraburkholderia azotifigens sp. nov., a nitrogen-fixing bacterium isolated from paddy soil.</title>
        <authorList>
            <person name="Choi G.M."/>
            <person name="Im W.T."/>
        </authorList>
    </citation>
    <scope>NUCLEOTIDE SEQUENCE [LARGE SCALE GENOMIC DNA]</scope>
    <source>
        <strain evidence="1 2">NF 2-5-3</strain>
    </source>
</reference>
<dbReference type="Proteomes" id="UP000321776">
    <property type="component" value="Unassembled WGS sequence"/>
</dbReference>
<evidence type="ECO:0000313" key="2">
    <source>
        <dbReference type="Proteomes" id="UP000321776"/>
    </source>
</evidence>
<gene>
    <name evidence="1" type="ORF">FRZ40_43710</name>
</gene>
<dbReference type="AlphaFoldDB" id="A0A5C6V9D4"/>